<comment type="caution">
    <text evidence="1">The sequence shown here is derived from an EMBL/GenBank/DDBJ whole genome shotgun (WGS) entry which is preliminary data.</text>
</comment>
<keyword evidence="2" id="KW-1185">Reference proteome</keyword>
<dbReference type="Proteomes" id="UP001055879">
    <property type="component" value="Linkage Group LG06"/>
</dbReference>
<gene>
    <name evidence="1" type="ORF">L6452_21001</name>
</gene>
<sequence length="544" mass="62199">MSLLSPSKMALSQILKHSTRTLEIIHSSIHSSSSFPIISTISYGATTINSSQTSIQTTLPTHNFPSSLHLYPKSFCKKTIDNPDAFNHQIITADVDKLCKLISNHRDPSQLESLLNSTQIELSPALVLEVLKKLSNAGVFALSFFKWAEKQSGFKHTSDTYDALIEALGKIKQFKVIWSLVNDMKIKGVLSKGTFALISRRYARAKKVKEAVEAFERMEKFGLKPELCDYNRFLDTLCKSRQVECAHQLFDKMKNRKFKPDIKSYTILLEGWGQEMNPLKLDEVYREMKGDGFEPDVVAYGIIVNAYCKSKKYDQAINKFNEMRSNNLEPTPHIYCSLINGLGSEKRLSESLMFFELSKSCGHSPETPTYNAIVGSYCWSMQINDAFRVIEEMRECGIGPNSRTFDIILHHLIKGRRTEEAYNVFLQMRDEFGCEPSVSTYEIMVRMFCIEGRMDMATSVWEEMKDHGVLPGMHMFATLINGFCREKKLQDACKYFEEMLDMGIRPPAQMFNNLKRFLVDEGKEDVVTILTHRLEKLRTLLVVS</sequence>
<dbReference type="EMBL" id="CM042052">
    <property type="protein sequence ID" value="KAI3720091.1"/>
    <property type="molecule type" value="Genomic_DNA"/>
</dbReference>
<name>A0ACB9BE78_ARCLA</name>
<reference evidence="1 2" key="2">
    <citation type="journal article" date="2022" name="Mol. Ecol. Resour.">
        <title>The genomes of chicory, endive, great burdock and yacon provide insights into Asteraceae paleo-polyploidization history and plant inulin production.</title>
        <authorList>
            <person name="Fan W."/>
            <person name="Wang S."/>
            <person name="Wang H."/>
            <person name="Wang A."/>
            <person name="Jiang F."/>
            <person name="Liu H."/>
            <person name="Zhao H."/>
            <person name="Xu D."/>
            <person name="Zhang Y."/>
        </authorList>
    </citation>
    <scope>NUCLEOTIDE SEQUENCE [LARGE SCALE GENOMIC DNA]</scope>
    <source>
        <strain evidence="2">cv. Niubang</strain>
    </source>
</reference>
<evidence type="ECO:0000313" key="2">
    <source>
        <dbReference type="Proteomes" id="UP001055879"/>
    </source>
</evidence>
<accession>A0ACB9BE78</accession>
<evidence type="ECO:0000313" key="1">
    <source>
        <dbReference type="EMBL" id="KAI3720091.1"/>
    </source>
</evidence>
<reference evidence="2" key="1">
    <citation type="journal article" date="2022" name="Mol. Ecol. Resour.">
        <title>The genomes of chicory, endive, great burdock and yacon provide insights into Asteraceae palaeo-polyploidization history and plant inulin production.</title>
        <authorList>
            <person name="Fan W."/>
            <person name="Wang S."/>
            <person name="Wang H."/>
            <person name="Wang A."/>
            <person name="Jiang F."/>
            <person name="Liu H."/>
            <person name="Zhao H."/>
            <person name="Xu D."/>
            <person name="Zhang Y."/>
        </authorList>
    </citation>
    <scope>NUCLEOTIDE SEQUENCE [LARGE SCALE GENOMIC DNA]</scope>
    <source>
        <strain evidence="2">cv. Niubang</strain>
    </source>
</reference>
<protein>
    <submittedName>
        <fullName evidence="1">Uncharacterized protein</fullName>
    </submittedName>
</protein>
<proteinExistence type="predicted"/>
<organism evidence="1 2">
    <name type="scientific">Arctium lappa</name>
    <name type="common">Greater burdock</name>
    <name type="synonym">Lappa major</name>
    <dbReference type="NCBI Taxonomy" id="4217"/>
    <lineage>
        <taxon>Eukaryota</taxon>
        <taxon>Viridiplantae</taxon>
        <taxon>Streptophyta</taxon>
        <taxon>Embryophyta</taxon>
        <taxon>Tracheophyta</taxon>
        <taxon>Spermatophyta</taxon>
        <taxon>Magnoliopsida</taxon>
        <taxon>eudicotyledons</taxon>
        <taxon>Gunneridae</taxon>
        <taxon>Pentapetalae</taxon>
        <taxon>asterids</taxon>
        <taxon>campanulids</taxon>
        <taxon>Asterales</taxon>
        <taxon>Asteraceae</taxon>
        <taxon>Carduoideae</taxon>
        <taxon>Cardueae</taxon>
        <taxon>Arctiinae</taxon>
        <taxon>Arctium</taxon>
    </lineage>
</organism>